<evidence type="ECO:0000256" key="4">
    <source>
        <dbReference type="ARBA" id="ARBA00022729"/>
    </source>
</evidence>
<gene>
    <name evidence="10" type="ORF">GNI_169360</name>
</gene>
<proteinExistence type="inferred from homology"/>
<dbReference type="OrthoDB" id="759142at2759"/>
<evidence type="ECO:0000256" key="2">
    <source>
        <dbReference type="ARBA" id="ARBA00007104"/>
    </source>
</evidence>
<accession>A0A023AXY1</accession>
<evidence type="ECO:0000256" key="5">
    <source>
        <dbReference type="ARBA" id="ARBA00022989"/>
    </source>
</evidence>
<dbReference type="RefSeq" id="XP_011133262.1">
    <property type="nucleotide sequence ID" value="XM_011134960.1"/>
</dbReference>
<keyword evidence="4" id="KW-0732">Signal</keyword>
<evidence type="ECO:0000256" key="8">
    <source>
        <dbReference type="SAM" id="Phobius"/>
    </source>
</evidence>
<comment type="similarity">
    <text evidence="2 7">Belongs to the EMP24/GP25L family.</text>
</comment>
<evidence type="ECO:0000256" key="3">
    <source>
        <dbReference type="ARBA" id="ARBA00022692"/>
    </source>
</evidence>
<dbReference type="VEuPathDB" id="CryptoDB:GNI_169360"/>
<evidence type="ECO:0000259" key="9">
    <source>
        <dbReference type="PROSITE" id="PS50866"/>
    </source>
</evidence>
<reference evidence="10" key="1">
    <citation type="submission" date="2013-12" db="EMBL/GenBank/DDBJ databases">
        <authorList>
            <person name="Omoto C.K."/>
            <person name="Sibley D."/>
            <person name="Venepally P."/>
            <person name="Hadjithomas M."/>
            <person name="Karamycheva S."/>
            <person name="Brunk B."/>
            <person name="Roos D."/>
            <person name="Caler E."/>
            <person name="Lorenzi H."/>
        </authorList>
    </citation>
    <scope>NUCLEOTIDE SEQUENCE</scope>
</reference>
<dbReference type="InterPro" id="IPR015720">
    <property type="entry name" value="Emp24-like"/>
</dbReference>
<dbReference type="PROSITE" id="PS50866">
    <property type="entry name" value="GOLD"/>
    <property type="match status" value="1"/>
</dbReference>
<dbReference type="Pfam" id="PF01105">
    <property type="entry name" value="EMP24_GP25L"/>
    <property type="match status" value="1"/>
</dbReference>
<dbReference type="OMA" id="HHRENTT"/>
<comment type="subcellular location">
    <subcellularLocation>
        <location evidence="1 7">Membrane</location>
        <topology evidence="1 7">Single-pass type I membrane protein</topology>
    </subcellularLocation>
</comment>
<dbReference type="GeneID" id="22915805"/>
<keyword evidence="6 8" id="KW-0472">Membrane</keyword>
<sequence>MFTQLGLLLLGASASYFDIQLTGNVRKCYTEDLSLNTLIVAEVEPRDNVMLSVEISMRSPHEVYFQEVNQKAMKTAFTMQQTGTVDVCVQSADTKKGVSYAGLRVLTGTLAKDFSNVAKKEHLDPVINELKSIEGMMTDYNSRQRRLVGTEAATRKLVDLAHSRVVNLAIANIGVVVACNVVMALILKAFFKSKKII</sequence>
<organism evidence="10 11">
    <name type="scientific">Gregarina niphandrodes</name>
    <name type="common">Septate eugregarine</name>
    <dbReference type="NCBI Taxonomy" id="110365"/>
    <lineage>
        <taxon>Eukaryota</taxon>
        <taxon>Sar</taxon>
        <taxon>Alveolata</taxon>
        <taxon>Apicomplexa</taxon>
        <taxon>Conoidasida</taxon>
        <taxon>Gregarinasina</taxon>
        <taxon>Eugregarinorida</taxon>
        <taxon>Gregarinidae</taxon>
        <taxon>Gregarina</taxon>
    </lineage>
</organism>
<evidence type="ECO:0000313" key="10">
    <source>
        <dbReference type="EMBL" id="EZG43512.1"/>
    </source>
</evidence>
<feature type="domain" description="GOLD" evidence="9">
    <location>
        <begin position="26"/>
        <end position="132"/>
    </location>
</feature>
<evidence type="ECO:0000313" key="11">
    <source>
        <dbReference type="Proteomes" id="UP000019763"/>
    </source>
</evidence>
<evidence type="ECO:0000256" key="6">
    <source>
        <dbReference type="ARBA" id="ARBA00023136"/>
    </source>
</evidence>
<dbReference type="EMBL" id="AFNH02001268">
    <property type="protein sequence ID" value="EZG43512.1"/>
    <property type="molecule type" value="Genomic_DNA"/>
</dbReference>
<dbReference type="eggNOG" id="KOG1691">
    <property type="taxonomic scope" value="Eukaryota"/>
</dbReference>
<dbReference type="InterPro" id="IPR009038">
    <property type="entry name" value="GOLD_dom"/>
</dbReference>
<keyword evidence="11" id="KW-1185">Reference proteome</keyword>
<feature type="transmembrane region" description="Helical" evidence="8">
    <location>
        <begin position="165"/>
        <end position="191"/>
    </location>
</feature>
<dbReference type="GO" id="GO:0016020">
    <property type="term" value="C:membrane"/>
    <property type="evidence" value="ECO:0007669"/>
    <property type="project" value="UniProtKB-SubCell"/>
</dbReference>
<keyword evidence="3 7" id="KW-0812">Transmembrane</keyword>
<dbReference type="AlphaFoldDB" id="A0A023AXY1"/>
<dbReference type="SMART" id="SM01190">
    <property type="entry name" value="EMP24_GP25L"/>
    <property type="match status" value="1"/>
</dbReference>
<name>A0A023AXY1_GRENI</name>
<protein>
    <submittedName>
        <fullName evidence="10">Emp24/gp25L/p24 family protein</fullName>
    </submittedName>
</protein>
<dbReference type="Proteomes" id="UP000019763">
    <property type="component" value="Unassembled WGS sequence"/>
</dbReference>
<evidence type="ECO:0000256" key="1">
    <source>
        <dbReference type="ARBA" id="ARBA00004479"/>
    </source>
</evidence>
<keyword evidence="5 8" id="KW-1133">Transmembrane helix</keyword>
<comment type="caution">
    <text evidence="10">The sequence shown here is derived from an EMBL/GenBank/DDBJ whole genome shotgun (WGS) entry which is preliminary data.</text>
</comment>
<dbReference type="PANTHER" id="PTHR22811">
    <property type="entry name" value="TRANSMEMBRANE EMP24 DOMAIN-CONTAINING PROTEIN"/>
    <property type="match status" value="1"/>
</dbReference>
<evidence type="ECO:0000256" key="7">
    <source>
        <dbReference type="RuleBase" id="RU003827"/>
    </source>
</evidence>